<dbReference type="EMBL" id="JAGGLL010000016">
    <property type="protein sequence ID" value="MBP2022453.1"/>
    <property type="molecule type" value="Genomic_DNA"/>
</dbReference>
<name>A0ABS4K3T9_9CLOT</name>
<proteinExistence type="predicted"/>
<accession>A0ABS4K3T9</accession>
<evidence type="ECO:0008006" key="3">
    <source>
        <dbReference type="Google" id="ProtNLM"/>
    </source>
</evidence>
<organism evidence="1 2">
    <name type="scientific">Clostridium punense</name>
    <dbReference type="NCBI Taxonomy" id="1054297"/>
    <lineage>
        <taxon>Bacteria</taxon>
        <taxon>Bacillati</taxon>
        <taxon>Bacillota</taxon>
        <taxon>Clostridia</taxon>
        <taxon>Eubacteriales</taxon>
        <taxon>Clostridiaceae</taxon>
        <taxon>Clostridium</taxon>
    </lineage>
</organism>
<gene>
    <name evidence="1" type="ORF">J2Z44_002274</name>
</gene>
<reference evidence="1 2" key="1">
    <citation type="submission" date="2021-03" db="EMBL/GenBank/DDBJ databases">
        <title>Genomic Encyclopedia of Type Strains, Phase IV (KMG-IV): sequencing the most valuable type-strain genomes for metagenomic binning, comparative biology and taxonomic classification.</title>
        <authorList>
            <person name="Goeker M."/>
        </authorList>
    </citation>
    <scope>NUCLEOTIDE SEQUENCE [LARGE SCALE GENOMIC DNA]</scope>
    <source>
        <strain evidence="1 2">DSM 28650</strain>
    </source>
</reference>
<keyword evidence="2" id="KW-1185">Reference proteome</keyword>
<evidence type="ECO:0000313" key="2">
    <source>
        <dbReference type="Proteomes" id="UP001519308"/>
    </source>
</evidence>
<comment type="caution">
    <text evidence="1">The sequence shown here is derived from an EMBL/GenBank/DDBJ whole genome shotgun (WGS) entry which is preliminary data.</text>
</comment>
<sequence length="210" mass="25028">MKNKEPKSLIDVFKIGAIGLVFLLLIAKGVEGYRVDRKEKERRMLDILTFTDMYYNYKTEPIEAWLKVDESYMPDREKLNTYFKDEIKVNKEMYKDDNTTIYLDTIKGDDNNFLKFYFKKEDKVEKNKGELVTITREMKENGHTMFYNHENSPQIYDKEGKVMGNVSLYSEFGKSENFTISVKKEDITKMNWPISFKMDLTKVAYERKQQ</sequence>
<evidence type="ECO:0000313" key="1">
    <source>
        <dbReference type="EMBL" id="MBP2022453.1"/>
    </source>
</evidence>
<dbReference type="RefSeq" id="WP_021285660.1">
    <property type="nucleotide sequence ID" value="NZ_JAGGLL010000016.1"/>
</dbReference>
<protein>
    <recommendedName>
        <fullName evidence="3">Lipoprotein</fullName>
    </recommendedName>
</protein>
<dbReference type="Proteomes" id="UP001519308">
    <property type="component" value="Unassembled WGS sequence"/>
</dbReference>